<accession>A0A9Q7JZA6</accession>
<reference evidence="1 2" key="1">
    <citation type="submission" date="2018-12" db="EMBL/GenBank/DDBJ databases">
        <title>The Batch Genome Submission of Enterobacter spp. strains.</title>
        <authorList>
            <person name="Wei L."/>
            <person name="Wu W."/>
            <person name="Lin J."/>
            <person name="Zhang X."/>
            <person name="Feng Y."/>
            <person name="Zong Z."/>
        </authorList>
    </citation>
    <scope>NUCLEOTIDE SEQUENCE [LARGE SCALE GENOMIC DNA]</scope>
    <source>
        <strain evidence="1 2">SCEM020047</strain>
    </source>
</reference>
<protein>
    <submittedName>
        <fullName evidence="1">Uncharacterized protein</fullName>
    </submittedName>
</protein>
<dbReference type="Proteomes" id="UP000282263">
    <property type="component" value="Unassembled WGS sequence"/>
</dbReference>
<evidence type="ECO:0000313" key="2">
    <source>
        <dbReference type="Proteomes" id="UP000282263"/>
    </source>
</evidence>
<organism evidence="1 2">
    <name type="scientific">Enterobacter mori</name>
    <dbReference type="NCBI Taxonomy" id="539813"/>
    <lineage>
        <taxon>Bacteria</taxon>
        <taxon>Pseudomonadati</taxon>
        <taxon>Pseudomonadota</taxon>
        <taxon>Gammaproteobacteria</taxon>
        <taxon>Enterobacterales</taxon>
        <taxon>Enterobacteriaceae</taxon>
        <taxon>Enterobacter</taxon>
    </lineage>
</organism>
<name>A0A9Q7JZA6_9ENTR</name>
<comment type="caution">
    <text evidence="1">The sequence shown here is derived from an EMBL/GenBank/DDBJ whole genome shotgun (WGS) entry which is preliminary data.</text>
</comment>
<sequence length="83" mass="9314">MAVIPFPDRHSPAAPVRNVRELSNVIHANEDRGRTACVENNDAVRRFALSVATKLLSDRELNQAAPFMIDRIVRLLMTESKNS</sequence>
<dbReference type="RefSeq" id="WP_126817447.1">
    <property type="nucleotide sequence ID" value="NZ_JAJHUL010000011.1"/>
</dbReference>
<evidence type="ECO:0000313" key="1">
    <source>
        <dbReference type="EMBL" id="RTQ21089.1"/>
    </source>
</evidence>
<dbReference type="AlphaFoldDB" id="A0A9Q7JZA6"/>
<dbReference type="EMBL" id="RXPP01000030">
    <property type="protein sequence ID" value="RTQ21089.1"/>
    <property type="molecule type" value="Genomic_DNA"/>
</dbReference>
<proteinExistence type="predicted"/>
<gene>
    <name evidence="1" type="ORF">EKN29_21460</name>
</gene>